<dbReference type="Pfam" id="PF12287">
    <property type="entry name" value="Caprin-1_C"/>
    <property type="match status" value="2"/>
</dbReference>
<protein>
    <submittedName>
        <fullName evidence="3">Cell cycle associated protein 1</fullName>
    </submittedName>
</protein>
<evidence type="ECO:0000259" key="2">
    <source>
        <dbReference type="Pfam" id="PF12287"/>
    </source>
</evidence>
<dbReference type="EMBL" id="AAKN02049873">
    <property type="status" value="NOT_ANNOTATED_CDS"/>
    <property type="molecule type" value="Genomic_DNA"/>
</dbReference>
<evidence type="ECO:0000313" key="4">
    <source>
        <dbReference type="Proteomes" id="UP000005447"/>
    </source>
</evidence>
<dbReference type="HOGENOM" id="CLU_024060_0_0_1"/>
<dbReference type="VEuPathDB" id="HostDB:ENSCPOG00000015734"/>
<organism evidence="3 4">
    <name type="scientific">Cavia porcellus</name>
    <name type="common">Guinea pig</name>
    <dbReference type="NCBI Taxonomy" id="10141"/>
    <lineage>
        <taxon>Eukaryota</taxon>
        <taxon>Metazoa</taxon>
        <taxon>Chordata</taxon>
        <taxon>Craniata</taxon>
        <taxon>Vertebrata</taxon>
        <taxon>Euteleostomi</taxon>
        <taxon>Mammalia</taxon>
        <taxon>Eutheria</taxon>
        <taxon>Euarchontoglires</taxon>
        <taxon>Glires</taxon>
        <taxon>Rodentia</taxon>
        <taxon>Hystricomorpha</taxon>
        <taxon>Caviidae</taxon>
        <taxon>Cavia</taxon>
    </lineage>
</organism>
<evidence type="ECO:0000256" key="1">
    <source>
        <dbReference type="SAM" id="MobiDB-lite"/>
    </source>
</evidence>
<dbReference type="Bgee" id="ENSCPOG00000015734">
    <property type="expression patterns" value="Expressed in testis and 12 other cell types or tissues"/>
</dbReference>
<reference evidence="4" key="1">
    <citation type="journal article" date="2011" name="Nature">
        <title>A high-resolution map of human evolutionary constraint using 29 mammals.</title>
        <authorList>
            <person name="Lindblad-Toh K."/>
            <person name="Garber M."/>
            <person name="Zuk O."/>
            <person name="Lin M.F."/>
            <person name="Parker B.J."/>
            <person name="Washietl S."/>
            <person name="Kheradpour P."/>
            <person name="Ernst J."/>
            <person name="Jordan G."/>
            <person name="Mauceli E."/>
            <person name="Ward L.D."/>
            <person name="Lowe C.B."/>
            <person name="Holloway A.K."/>
            <person name="Clamp M."/>
            <person name="Gnerre S."/>
            <person name="Alfoldi J."/>
            <person name="Beal K."/>
            <person name="Chang J."/>
            <person name="Clawson H."/>
            <person name="Cuff J."/>
            <person name="Di Palma F."/>
            <person name="Fitzgerald S."/>
            <person name="Flicek P."/>
            <person name="Guttman M."/>
            <person name="Hubisz M.J."/>
            <person name="Jaffe D.B."/>
            <person name="Jungreis I."/>
            <person name="Kent W.J."/>
            <person name="Kostka D."/>
            <person name="Lara M."/>
            <person name="Martins A.L."/>
            <person name="Massingham T."/>
            <person name="Moltke I."/>
            <person name="Raney B.J."/>
            <person name="Rasmussen M.D."/>
            <person name="Robinson J."/>
            <person name="Stark A."/>
            <person name="Vilella A.J."/>
            <person name="Wen J."/>
            <person name="Xie X."/>
            <person name="Zody M.C."/>
            <person name="Baldwin J."/>
            <person name="Bloom T."/>
            <person name="Chin C.W."/>
            <person name="Heiman D."/>
            <person name="Nicol R."/>
            <person name="Nusbaum C."/>
            <person name="Young S."/>
            <person name="Wilkinson J."/>
            <person name="Worley K.C."/>
            <person name="Kovar C.L."/>
            <person name="Muzny D.M."/>
            <person name="Gibbs R.A."/>
            <person name="Cree A."/>
            <person name="Dihn H.H."/>
            <person name="Fowler G."/>
            <person name="Jhangiani S."/>
            <person name="Joshi V."/>
            <person name="Lee S."/>
            <person name="Lewis L.R."/>
            <person name="Nazareth L.V."/>
            <person name="Okwuonu G."/>
            <person name="Santibanez J."/>
            <person name="Warren W.C."/>
            <person name="Mardis E.R."/>
            <person name="Weinstock G.M."/>
            <person name="Wilson R.K."/>
            <person name="Delehaunty K."/>
            <person name="Dooling D."/>
            <person name="Fronik C."/>
            <person name="Fulton L."/>
            <person name="Fulton B."/>
            <person name="Graves T."/>
            <person name="Minx P."/>
            <person name="Sodergren E."/>
            <person name="Birney E."/>
            <person name="Margulies E.H."/>
            <person name="Herrero J."/>
            <person name="Green E.D."/>
            <person name="Haussler D."/>
            <person name="Siepel A."/>
            <person name="Goldman N."/>
            <person name="Pollard K.S."/>
            <person name="Pedersen J.S."/>
            <person name="Lander E.S."/>
            <person name="Kellis M."/>
        </authorList>
    </citation>
    <scope>NUCLEOTIDE SEQUENCE [LARGE SCALE GENOMIC DNA]</scope>
    <source>
        <strain evidence="4">2N</strain>
    </source>
</reference>
<gene>
    <name evidence="3" type="primary">CAPRIN1</name>
</gene>
<feature type="compositionally biased region" description="Low complexity" evidence="1">
    <location>
        <begin position="16"/>
        <end position="47"/>
    </location>
</feature>
<keyword evidence="4" id="KW-1185">Reference proteome</keyword>
<proteinExistence type="predicted"/>
<dbReference type="EMBL" id="AAKN02049874">
    <property type="status" value="NOT_ANNOTATED_CDS"/>
    <property type="molecule type" value="Genomic_DNA"/>
</dbReference>
<accession>H0VU17</accession>
<dbReference type="AlphaFoldDB" id="H0VU17"/>
<sequence>MNAPVPPVNEPETLKQQNQYQSSYNQSFSSQPHQVEQTELQQEQLQTGGYDGYRPSFSNTPNSGYTQSQFSAPRDYSGYQRDGYQQNFKRGSGQSGPRGAPRGNILWW</sequence>
<dbReference type="GeneTree" id="ENSGT00940000153438"/>
<feature type="domain" description="Cytoplasmic activation/proliferation-associated protein-1 C term" evidence="2">
    <location>
        <begin position="48"/>
        <end position="99"/>
    </location>
</feature>
<dbReference type="Proteomes" id="UP000005447">
    <property type="component" value="Unassembled WGS sequence"/>
</dbReference>
<evidence type="ECO:0000313" key="3">
    <source>
        <dbReference type="Ensembl" id="ENSCPOP00000014188.3"/>
    </source>
</evidence>
<feature type="domain" description="Cytoplasmic activation/proliferation-associated protein-1 C term" evidence="2">
    <location>
        <begin position="1"/>
        <end position="47"/>
    </location>
</feature>
<reference evidence="3" key="3">
    <citation type="submission" date="2025-09" db="UniProtKB">
        <authorList>
            <consortium name="Ensembl"/>
        </authorList>
    </citation>
    <scope>IDENTIFICATION</scope>
    <source>
        <strain evidence="3">2N</strain>
    </source>
</reference>
<feature type="compositionally biased region" description="Polar residues" evidence="1">
    <location>
        <begin position="56"/>
        <end position="71"/>
    </location>
</feature>
<dbReference type="InterPro" id="IPR022070">
    <property type="entry name" value="Caprin-1_C"/>
</dbReference>
<name>H0VU17_CAVPO</name>
<dbReference type="Ensembl" id="ENSCPOT00000015889.3">
    <property type="protein sequence ID" value="ENSCPOP00000014188.3"/>
    <property type="gene ID" value="ENSCPOG00000015734.4"/>
</dbReference>
<reference evidence="3" key="2">
    <citation type="submission" date="2025-08" db="UniProtKB">
        <authorList>
            <consortium name="Ensembl"/>
        </authorList>
    </citation>
    <scope>IDENTIFICATION</scope>
    <source>
        <strain evidence="3">2N</strain>
    </source>
</reference>
<feature type="region of interest" description="Disordered" evidence="1">
    <location>
        <begin position="1"/>
        <end position="108"/>
    </location>
</feature>